<reference evidence="8 9" key="1">
    <citation type="submission" date="2017-09" db="EMBL/GenBank/DDBJ databases">
        <title>Depth-based differentiation of microbial function through sediment-hosted aquifers and enrichment of novel symbionts in the deep terrestrial subsurface.</title>
        <authorList>
            <person name="Probst A.J."/>
            <person name="Ladd B."/>
            <person name="Jarett J.K."/>
            <person name="Geller-Mcgrath D.E."/>
            <person name="Sieber C.M."/>
            <person name="Emerson J.B."/>
            <person name="Anantharaman K."/>
            <person name="Thomas B.C."/>
            <person name="Malmstrom R."/>
            <person name="Stieglmeier M."/>
            <person name="Klingl A."/>
            <person name="Woyke T."/>
            <person name="Ryan C.M."/>
            <person name="Banfield J.F."/>
        </authorList>
    </citation>
    <scope>NUCLEOTIDE SEQUENCE [LARGE SCALE GENOMIC DNA]</scope>
    <source>
        <strain evidence="8">CG23_combo_of_CG06-09_8_20_14_all_39_17</strain>
    </source>
</reference>
<dbReference type="InterPro" id="IPR051311">
    <property type="entry name" value="DedA_domain"/>
</dbReference>
<dbReference type="InterPro" id="IPR032816">
    <property type="entry name" value="VTT_dom"/>
</dbReference>
<evidence type="ECO:0000256" key="3">
    <source>
        <dbReference type="ARBA" id="ARBA00022692"/>
    </source>
</evidence>
<organism evidence="8 9">
    <name type="scientific">Candidatus Nealsonbacteria bacterium CG23_combo_of_CG06-09_8_20_14_all_39_17</name>
    <dbReference type="NCBI Taxonomy" id="1974722"/>
    <lineage>
        <taxon>Bacteria</taxon>
        <taxon>Candidatus Nealsoniibacteriota</taxon>
    </lineage>
</organism>
<sequence>MGITEGLIIYITQFIATGGYGTVVLLMAMESMVLPVPSEAVMPFVGFSVSSGVFNFWPALLVATIGSIIGSLVSYHIGAYGGRLIIKKWGRYLLLNEEHLLITEKFFQKYGEAAIFISRFIPVIRHLISIPAGIGKMNLFKFSLYTVVGAGLWNAFLIYVGIILGENWTKIEHYTKFIDTFVIIAILFAFAYWLYKIRKH</sequence>
<evidence type="ECO:0000256" key="6">
    <source>
        <dbReference type="SAM" id="Phobius"/>
    </source>
</evidence>
<evidence type="ECO:0000256" key="4">
    <source>
        <dbReference type="ARBA" id="ARBA00022989"/>
    </source>
</evidence>
<keyword evidence="5 6" id="KW-0472">Membrane</keyword>
<name>A0A2G9YW86_9BACT</name>
<keyword evidence="4 6" id="KW-1133">Transmembrane helix</keyword>
<dbReference type="AlphaFoldDB" id="A0A2G9YW86"/>
<protein>
    <recommendedName>
        <fullName evidence="7">VTT domain-containing protein</fullName>
    </recommendedName>
</protein>
<evidence type="ECO:0000313" key="8">
    <source>
        <dbReference type="EMBL" id="PIP22741.1"/>
    </source>
</evidence>
<keyword evidence="3 6" id="KW-0812">Transmembrane</keyword>
<dbReference type="PANTHER" id="PTHR42709:SF6">
    <property type="entry name" value="UNDECAPRENYL PHOSPHATE TRANSPORTER A"/>
    <property type="match status" value="1"/>
</dbReference>
<feature type="domain" description="VTT" evidence="7">
    <location>
        <begin position="47"/>
        <end position="161"/>
    </location>
</feature>
<keyword evidence="2" id="KW-1003">Cell membrane</keyword>
<proteinExistence type="predicted"/>
<accession>A0A2G9YW86</accession>
<evidence type="ECO:0000256" key="2">
    <source>
        <dbReference type="ARBA" id="ARBA00022475"/>
    </source>
</evidence>
<feature type="transmembrane region" description="Helical" evidence="6">
    <location>
        <begin position="177"/>
        <end position="195"/>
    </location>
</feature>
<dbReference type="PANTHER" id="PTHR42709">
    <property type="entry name" value="ALKALINE PHOSPHATASE LIKE PROTEIN"/>
    <property type="match status" value="1"/>
</dbReference>
<feature type="transmembrane region" description="Helical" evidence="6">
    <location>
        <begin position="142"/>
        <end position="165"/>
    </location>
</feature>
<feature type="transmembrane region" description="Helical" evidence="6">
    <location>
        <begin position="56"/>
        <end position="78"/>
    </location>
</feature>
<dbReference type="Pfam" id="PF09335">
    <property type="entry name" value="VTT_dom"/>
    <property type="match status" value="1"/>
</dbReference>
<evidence type="ECO:0000256" key="5">
    <source>
        <dbReference type="ARBA" id="ARBA00023136"/>
    </source>
</evidence>
<dbReference type="Proteomes" id="UP000229976">
    <property type="component" value="Unassembled WGS sequence"/>
</dbReference>
<comment type="subcellular location">
    <subcellularLocation>
        <location evidence="1">Cell membrane</location>
        <topology evidence="1">Multi-pass membrane protein</topology>
    </subcellularLocation>
</comment>
<evidence type="ECO:0000259" key="7">
    <source>
        <dbReference type="Pfam" id="PF09335"/>
    </source>
</evidence>
<evidence type="ECO:0000313" key="9">
    <source>
        <dbReference type="Proteomes" id="UP000229976"/>
    </source>
</evidence>
<dbReference type="GO" id="GO:0005886">
    <property type="term" value="C:plasma membrane"/>
    <property type="evidence" value="ECO:0007669"/>
    <property type="project" value="UniProtKB-SubCell"/>
</dbReference>
<comment type="caution">
    <text evidence="8">The sequence shown here is derived from an EMBL/GenBank/DDBJ whole genome shotgun (WGS) entry which is preliminary data.</text>
</comment>
<evidence type="ECO:0000256" key="1">
    <source>
        <dbReference type="ARBA" id="ARBA00004651"/>
    </source>
</evidence>
<dbReference type="EMBL" id="PCRO01000030">
    <property type="protein sequence ID" value="PIP22741.1"/>
    <property type="molecule type" value="Genomic_DNA"/>
</dbReference>
<gene>
    <name evidence="8" type="ORF">COX37_02425</name>
</gene>
<feature type="transmembrane region" description="Helical" evidence="6">
    <location>
        <begin position="7"/>
        <end position="29"/>
    </location>
</feature>